<proteinExistence type="predicted"/>
<name>A0A7S0LVC6_9CRYP</name>
<protein>
    <submittedName>
        <fullName evidence="1">Uncharacterized protein</fullName>
    </submittedName>
</protein>
<dbReference type="AlphaFoldDB" id="A0A7S0LVC6"/>
<sequence length="167" mass="18793">MSVTMCRRVSVTEQCESSRERLDPVVIQAKNVKKEGMLAFNSMPNLGASISAVKSTFQMPARPWEASSMLTPDDHIIWAIRSEKHTEMILKRSKNQQKDPLKKAKSPPSASYDLESLESLWTQISLEPDIVYPTICEYPDVSNKTETVRSKILLGARTIDRIPSIGQ</sequence>
<organism evidence="1">
    <name type="scientific">Cryptomonas curvata</name>
    <dbReference type="NCBI Taxonomy" id="233186"/>
    <lineage>
        <taxon>Eukaryota</taxon>
        <taxon>Cryptophyceae</taxon>
        <taxon>Cryptomonadales</taxon>
        <taxon>Cryptomonadaceae</taxon>
        <taxon>Cryptomonas</taxon>
    </lineage>
</organism>
<evidence type="ECO:0000313" key="1">
    <source>
        <dbReference type="EMBL" id="CAD8623687.1"/>
    </source>
</evidence>
<reference evidence="1" key="1">
    <citation type="submission" date="2021-01" db="EMBL/GenBank/DDBJ databases">
        <authorList>
            <person name="Corre E."/>
            <person name="Pelletier E."/>
            <person name="Niang G."/>
            <person name="Scheremetjew M."/>
            <person name="Finn R."/>
            <person name="Kale V."/>
            <person name="Holt S."/>
            <person name="Cochrane G."/>
            <person name="Meng A."/>
            <person name="Brown T."/>
            <person name="Cohen L."/>
        </authorList>
    </citation>
    <scope>NUCLEOTIDE SEQUENCE</scope>
    <source>
        <strain evidence="1">CCAP979/52</strain>
    </source>
</reference>
<dbReference type="EMBL" id="HBEZ01002333">
    <property type="protein sequence ID" value="CAD8623687.1"/>
    <property type="molecule type" value="Transcribed_RNA"/>
</dbReference>
<gene>
    <name evidence="1" type="ORF">CCUR1050_LOCUS1362</name>
</gene>
<accession>A0A7S0LVC6</accession>